<accession>A0ABS7KZ88</accession>
<dbReference type="NCBIfam" id="TIGR02867">
    <property type="entry name" value="spore_II_P"/>
    <property type="match status" value="1"/>
</dbReference>
<evidence type="ECO:0000256" key="1">
    <source>
        <dbReference type="SAM" id="Phobius"/>
    </source>
</evidence>
<proteinExistence type="predicted"/>
<gene>
    <name evidence="2" type="ORF">K5V21_11820</name>
</gene>
<dbReference type="RefSeq" id="WP_221861421.1">
    <property type="nucleotide sequence ID" value="NZ_JAIKTU010000009.1"/>
</dbReference>
<protein>
    <submittedName>
        <fullName evidence="2">Stage II sporulation protein P</fullName>
    </submittedName>
</protein>
<sequence length="353" mass="39904">MISKSKVKKITGSMDIGIMILLIFIVVFFGRCIYILKNNNERGGLAYVELLNFSIPLIETQVYDEGAYYENNLSLKNIALEALGLSDISVAKLVNSEIPMFKLNDKLAKNDQVEEYTPFKLNDGAVSKYTAEEKNNLYNPKLKKELNKSKPEVLIYHTHSGENYAESKKSTNDQNYNVVGVGNVIEKELEEKYGISVIHDRTIHDTSYNDSYNRSRETVKGYAKKYNDTLKLVIDIHRDGVDLKKATQKTKDLFTTSINGESMAKIMYVNSRSSSKFKANDKLEKELSAITNELYPGLARKTYTYDRGINSFNQDIFSNSILLEVGANINTSKEAMTSGKYVARIIAEHINGE</sequence>
<feature type="transmembrane region" description="Helical" evidence="1">
    <location>
        <begin position="12"/>
        <end position="36"/>
    </location>
</feature>
<keyword evidence="1" id="KW-0472">Membrane</keyword>
<comment type="caution">
    <text evidence="2">The sequence shown here is derived from an EMBL/GenBank/DDBJ whole genome shotgun (WGS) entry which is preliminary data.</text>
</comment>
<dbReference type="Pfam" id="PF07454">
    <property type="entry name" value="SpoIIP"/>
    <property type="match status" value="1"/>
</dbReference>
<organism evidence="2 3">
    <name type="scientific">Clostridium sardiniense</name>
    <name type="common">Clostridium absonum</name>
    <dbReference type="NCBI Taxonomy" id="29369"/>
    <lineage>
        <taxon>Bacteria</taxon>
        <taxon>Bacillati</taxon>
        <taxon>Bacillota</taxon>
        <taxon>Clostridia</taxon>
        <taxon>Eubacteriales</taxon>
        <taxon>Clostridiaceae</taxon>
        <taxon>Clostridium</taxon>
    </lineage>
</organism>
<name>A0ABS7KZ88_CLOSR</name>
<keyword evidence="1" id="KW-0812">Transmembrane</keyword>
<dbReference type="Proteomes" id="UP001299068">
    <property type="component" value="Unassembled WGS sequence"/>
</dbReference>
<keyword evidence="1" id="KW-1133">Transmembrane helix</keyword>
<keyword evidence="3" id="KW-1185">Reference proteome</keyword>
<dbReference type="InterPro" id="IPR010897">
    <property type="entry name" value="Spore_II_P"/>
</dbReference>
<dbReference type="EMBL" id="JAIKTU010000009">
    <property type="protein sequence ID" value="MBY0756131.1"/>
    <property type="molecule type" value="Genomic_DNA"/>
</dbReference>
<evidence type="ECO:0000313" key="3">
    <source>
        <dbReference type="Proteomes" id="UP001299068"/>
    </source>
</evidence>
<reference evidence="2 3" key="1">
    <citation type="journal article" date="2021" name="Cell Host Microbe">
        <title>in vivo commensal control of Clostridioides difficile virulence.</title>
        <authorList>
            <person name="Girinathan B.P."/>
            <person name="Dibenedetto N."/>
            <person name="Worley J.N."/>
            <person name="Peltier J."/>
            <person name="Arrieta-Ortiz M.L."/>
            <person name="Rupa Christinal Immanuel S."/>
            <person name="Lavin R."/>
            <person name="Delaney M.L."/>
            <person name="Cummins C."/>
            <person name="Hoffmann M."/>
            <person name="Luo Y."/>
            <person name="Gonzalez-Escalona N."/>
            <person name="Allard M."/>
            <person name="Onderdonk A.B."/>
            <person name="Gerber G.K."/>
            <person name="Sonenshein A.L."/>
            <person name="Baliga N."/>
            <person name="Dupuy B."/>
            <person name="Bry L."/>
        </authorList>
    </citation>
    <scope>NUCLEOTIDE SEQUENCE [LARGE SCALE GENOMIC DNA]</scope>
    <source>
        <strain evidence="2 3">DSM 599</strain>
    </source>
</reference>
<evidence type="ECO:0000313" key="2">
    <source>
        <dbReference type="EMBL" id="MBY0756131.1"/>
    </source>
</evidence>